<reference evidence="7 8" key="1">
    <citation type="journal article" date="2018" name="Plant J.">
        <title>Genome sequences of Chlorella sorokiniana UTEX 1602 and Micractinium conductrix SAG 241.80: implications to maltose excretion by a green alga.</title>
        <authorList>
            <person name="Arriola M.B."/>
            <person name="Velmurugan N."/>
            <person name="Zhang Y."/>
            <person name="Plunkett M.H."/>
            <person name="Hondzo H."/>
            <person name="Barney B.M."/>
        </authorList>
    </citation>
    <scope>NUCLEOTIDE SEQUENCE [LARGE SCALE GENOMIC DNA]</scope>
    <source>
        <strain evidence="8">UTEX 1602</strain>
    </source>
</reference>
<keyword evidence="3 5" id="KW-1133">Transmembrane helix</keyword>
<comment type="similarity">
    <text evidence="5">Belongs to the BI1 family.</text>
</comment>
<comment type="caution">
    <text evidence="7">The sequence shown here is derived from an EMBL/GenBank/DDBJ whole genome shotgun (WGS) entry which is preliminary data.</text>
</comment>
<dbReference type="GO" id="GO:0016020">
    <property type="term" value="C:membrane"/>
    <property type="evidence" value="ECO:0007669"/>
    <property type="project" value="UniProtKB-SubCell"/>
</dbReference>
<evidence type="ECO:0000313" key="7">
    <source>
        <dbReference type="EMBL" id="PRW59235.1"/>
    </source>
</evidence>
<organism evidence="7 8">
    <name type="scientific">Chlorella sorokiniana</name>
    <name type="common">Freshwater green alga</name>
    <dbReference type="NCBI Taxonomy" id="3076"/>
    <lineage>
        <taxon>Eukaryota</taxon>
        <taxon>Viridiplantae</taxon>
        <taxon>Chlorophyta</taxon>
        <taxon>core chlorophytes</taxon>
        <taxon>Trebouxiophyceae</taxon>
        <taxon>Chlorellales</taxon>
        <taxon>Chlorellaceae</taxon>
        <taxon>Chlorella clade</taxon>
        <taxon>Chlorella</taxon>
    </lineage>
</organism>
<feature type="transmembrane region" description="Helical" evidence="5">
    <location>
        <begin position="184"/>
        <end position="203"/>
    </location>
</feature>
<dbReference type="EMBL" id="LHPG02000004">
    <property type="protein sequence ID" value="PRW59235.1"/>
    <property type="molecule type" value="Genomic_DNA"/>
</dbReference>
<feature type="compositionally biased region" description="Low complexity" evidence="6">
    <location>
        <begin position="67"/>
        <end position="78"/>
    </location>
</feature>
<evidence type="ECO:0000256" key="4">
    <source>
        <dbReference type="ARBA" id="ARBA00023136"/>
    </source>
</evidence>
<keyword evidence="2 5" id="KW-0812">Transmembrane</keyword>
<dbReference type="PANTHER" id="PTHR23291">
    <property type="entry name" value="BAX INHIBITOR-RELATED"/>
    <property type="match status" value="1"/>
</dbReference>
<evidence type="ECO:0000256" key="6">
    <source>
        <dbReference type="SAM" id="MobiDB-lite"/>
    </source>
</evidence>
<dbReference type="Pfam" id="PF01027">
    <property type="entry name" value="Bax1-I"/>
    <property type="match status" value="1"/>
</dbReference>
<dbReference type="AlphaFoldDB" id="A0A2P6TYT4"/>
<keyword evidence="4 5" id="KW-0472">Membrane</keyword>
<feature type="transmembrane region" description="Helical" evidence="5">
    <location>
        <begin position="120"/>
        <end position="141"/>
    </location>
</feature>
<dbReference type="OrthoDB" id="7933078at2759"/>
<feature type="transmembrane region" description="Helical" evidence="5">
    <location>
        <begin position="153"/>
        <end position="172"/>
    </location>
</feature>
<feature type="compositionally biased region" description="Low complexity" evidence="6">
    <location>
        <begin position="32"/>
        <end position="43"/>
    </location>
</feature>
<feature type="transmembrane region" description="Helical" evidence="5">
    <location>
        <begin position="209"/>
        <end position="232"/>
    </location>
</feature>
<dbReference type="PANTHER" id="PTHR23291:SF47">
    <property type="entry name" value="TRANSMEMBRANE BAX INHIBITOR MOTIF CONTAINING 7"/>
    <property type="match status" value="1"/>
</dbReference>
<feature type="region of interest" description="Disordered" evidence="6">
    <location>
        <begin position="1"/>
        <end position="90"/>
    </location>
</feature>
<gene>
    <name evidence="7" type="ORF">C2E21_2061</name>
</gene>
<evidence type="ECO:0000256" key="5">
    <source>
        <dbReference type="RuleBase" id="RU004379"/>
    </source>
</evidence>
<dbReference type="InterPro" id="IPR006214">
    <property type="entry name" value="Bax_inhibitor_1-related"/>
</dbReference>
<comment type="subcellular location">
    <subcellularLocation>
        <location evidence="1">Membrane</location>
        <topology evidence="1">Multi-pass membrane protein</topology>
    </subcellularLocation>
</comment>
<feature type="transmembrane region" description="Helical" evidence="5">
    <location>
        <begin position="244"/>
        <end position="265"/>
    </location>
</feature>
<dbReference type="Proteomes" id="UP000239899">
    <property type="component" value="Unassembled WGS sequence"/>
</dbReference>
<feature type="compositionally biased region" description="Pro residues" evidence="6">
    <location>
        <begin position="9"/>
        <end position="31"/>
    </location>
</feature>
<sequence length="334" mass="35689">MGQGNDPRAGPPPPGYPSSYPPPQGYPPQQPPAGAWGYGAPPGAAYPPPQQGFYAQPPLQAYPPQQPGYYPQQQQGLPARPPGAAKPPGFDAYDVEAAQAGAAAAAFMEQKVRAGFIRKVMIIVFLQLCVTVGVAATFMFVQPLRDYVRPGGPGQWVFIVAWVLSLVALIAIMCSSTLRRKHPYNIMALFAFTCIMAVLVGTICSYWDVAVVLTALAVTAAAVAGLTVVAIFGKFDMTKRGGLLAMASMVVLFVLIVTLVIGFFYVSKWWYLALSVVLALLFSAYLVYDIQLLVGGKSVAFSPDEYVAASLQIYLDVVNLFLAILNIVGIASSN</sequence>
<feature type="transmembrane region" description="Helical" evidence="5">
    <location>
        <begin position="271"/>
        <end position="294"/>
    </location>
</feature>
<accession>A0A2P6TYT4</accession>
<protein>
    <submittedName>
        <fullName evidence="7">Lifeguard 1</fullName>
    </submittedName>
</protein>
<keyword evidence="8" id="KW-1185">Reference proteome</keyword>
<name>A0A2P6TYT4_CHLSO</name>
<feature type="transmembrane region" description="Helical" evidence="5">
    <location>
        <begin position="306"/>
        <end position="331"/>
    </location>
</feature>
<proteinExistence type="inferred from homology"/>
<evidence type="ECO:0000256" key="3">
    <source>
        <dbReference type="ARBA" id="ARBA00022989"/>
    </source>
</evidence>
<evidence type="ECO:0000256" key="2">
    <source>
        <dbReference type="ARBA" id="ARBA00022692"/>
    </source>
</evidence>
<evidence type="ECO:0000256" key="1">
    <source>
        <dbReference type="ARBA" id="ARBA00004141"/>
    </source>
</evidence>
<evidence type="ECO:0000313" key="8">
    <source>
        <dbReference type="Proteomes" id="UP000239899"/>
    </source>
</evidence>